<evidence type="ECO:0000256" key="1">
    <source>
        <dbReference type="ARBA" id="ARBA00004651"/>
    </source>
</evidence>
<feature type="domain" description="ABC transmembrane type-1" evidence="10">
    <location>
        <begin position="71"/>
        <end position="357"/>
    </location>
</feature>
<evidence type="ECO:0000259" key="10">
    <source>
        <dbReference type="PROSITE" id="PS50929"/>
    </source>
</evidence>
<feature type="transmembrane region" description="Helical" evidence="8">
    <location>
        <begin position="110"/>
        <end position="134"/>
    </location>
</feature>
<feature type="region of interest" description="Disordered" evidence="7">
    <location>
        <begin position="396"/>
        <end position="416"/>
    </location>
</feature>
<name>A0A418MZJ8_9ACTN</name>
<evidence type="ECO:0000256" key="6">
    <source>
        <dbReference type="ARBA" id="ARBA00023136"/>
    </source>
</evidence>
<comment type="caution">
    <text evidence="11">The sequence shown here is derived from an EMBL/GenBank/DDBJ whole genome shotgun (WGS) entry which is preliminary data.</text>
</comment>
<evidence type="ECO:0000256" key="3">
    <source>
        <dbReference type="ARBA" id="ARBA00022741"/>
    </source>
</evidence>
<dbReference type="OrthoDB" id="9806127at2"/>
<dbReference type="SUPFAM" id="SSF52540">
    <property type="entry name" value="P-loop containing nucleoside triphosphate hydrolases"/>
    <property type="match status" value="1"/>
</dbReference>
<dbReference type="GO" id="GO:0005524">
    <property type="term" value="F:ATP binding"/>
    <property type="evidence" value="ECO:0007669"/>
    <property type="project" value="UniProtKB-KW"/>
</dbReference>
<keyword evidence="6 8" id="KW-0472">Membrane</keyword>
<dbReference type="Proteomes" id="UP000283832">
    <property type="component" value="Unassembled WGS sequence"/>
</dbReference>
<dbReference type="RefSeq" id="WP_119573535.1">
    <property type="nucleotide sequence ID" value="NZ_QXEC01000003.1"/>
</dbReference>
<sequence length="686" mass="73269">MPDPARSEQEPVAAPPPQWKSALPELREMWWETGVRARAQAGLFAVFSELPRLVWSALVVSWRADRVRTSIVAAATIGAGVMSAFGLLAAQRVLVELFAGGPTADKVLAALPALVALAAVTALRAGLAAAMGYAQNGLSPKVDREVERGLFEVTTAVRLEAFDADAFADDMERASRGANSTTGLVQASMNLLAGLAGVLAVAVAVVVVHPLLLLALLVATVPNGWASLRAGHLRYQTYAAGSVRRRRLWLLHRLMAERDSAPELRSYGLRSFLLDQYDRVMSVETGIQLALARRVTTTTTVGAMIGGIATAVVYVLLGLLLIDGQIPLAAAATCVIAVQAAQRSLAVVTFQVDRVYTEGQHFRDYTGFMTRAIDHLPPAADLADSADLPPATERADLASTADPADSPPADPVAPPPMPERLREISVDAVSLRYPDRDTAAVDEVSLSIEAGQTVAFVGENGSGKSTLAAMIATLRTPTAGTVRYNHRPAHAWGTDTLRARIAVVTQEYHKWPFTAATNIAIGDITTTPGPDRIEAAAARAVAHDMIRELPHGYETLLDRTFAGGQDLSGGQWQRITAARGFLRDADVLIMDEPSSALDPRAEDALFQAIRDRQGRGITILITHRLANVRHADRIYVLHHGRLVEAGTHDHLMSTGGRYADLFTLQAAGYDTTPGAAATLPRQPASA</sequence>
<keyword evidence="12" id="KW-1185">Reference proteome</keyword>
<evidence type="ECO:0000313" key="11">
    <source>
        <dbReference type="EMBL" id="RIV40241.1"/>
    </source>
</evidence>
<dbReference type="InterPro" id="IPR003593">
    <property type="entry name" value="AAA+_ATPase"/>
</dbReference>
<dbReference type="InterPro" id="IPR011527">
    <property type="entry name" value="ABC1_TM_dom"/>
</dbReference>
<evidence type="ECO:0000313" key="12">
    <source>
        <dbReference type="Proteomes" id="UP000283832"/>
    </source>
</evidence>
<dbReference type="AlphaFoldDB" id="A0A418MZJ8"/>
<reference evidence="11 12" key="1">
    <citation type="submission" date="2018-08" db="EMBL/GenBank/DDBJ databases">
        <title>Jishengella sp. nov., isolated from a root of Azadirachta indica A. Juss. var. siamensis Valenton.</title>
        <authorList>
            <person name="Kuncharoen N."/>
            <person name="Tanasupawat S."/>
            <person name="Kudo T."/>
            <person name="Ohkuma M."/>
        </authorList>
    </citation>
    <scope>NUCLEOTIDE SEQUENCE [LARGE SCALE GENOMIC DNA]</scope>
    <source>
        <strain evidence="11 12">AZ1-13</strain>
    </source>
</reference>
<feature type="transmembrane region" description="Helical" evidence="8">
    <location>
        <begin position="71"/>
        <end position="90"/>
    </location>
</feature>
<gene>
    <name evidence="11" type="ORF">D2L64_05145</name>
</gene>
<dbReference type="GO" id="GO:0016887">
    <property type="term" value="F:ATP hydrolysis activity"/>
    <property type="evidence" value="ECO:0007669"/>
    <property type="project" value="InterPro"/>
</dbReference>
<dbReference type="PROSITE" id="PS50893">
    <property type="entry name" value="ABC_TRANSPORTER_2"/>
    <property type="match status" value="1"/>
</dbReference>
<dbReference type="PROSITE" id="PS50929">
    <property type="entry name" value="ABC_TM1F"/>
    <property type="match status" value="1"/>
</dbReference>
<dbReference type="GO" id="GO:0005886">
    <property type="term" value="C:plasma membrane"/>
    <property type="evidence" value="ECO:0007669"/>
    <property type="project" value="UniProtKB-SubCell"/>
</dbReference>
<keyword evidence="4 11" id="KW-0067">ATP-binding</keyword>
<dbReference type="PANTHER" id="PTHR43394:SF1">
    <property type="entry name" value="ATP-BINDING CASSETTE SUB-FAMILY B MEMBER 10, MITOCHONDRIAL"/>
    <property type="match status" value="1"/>
</dbReference>
<dbReference type="EMBL" id="QXEC01000003">
    <property type="protein sequence ID" value="RIV40241.1"/>
    <property type="molecule type" value="Genomic_DNA"/>
</dbReference>
<dbReference type="SUPFAM" id="SSF90123">
    <property type="entry name" value="ABC transporter transmembrane region"/>
    <property type="match status" value="1"/>
</dbReference>
<dbReference type="InterPro" id="IPR003439">
    <property type="entry name" value="ABC_transporter-like_ATP-bd"/>
</dbReference>
<dbReference type="Pfam" id="PF00005">
    <property type="entry name" value="ABC_tran"/>
    <property type="match status" value="1"/>
</dbReference>
<comment type="subcellular location">
    <subcellularLocation>
        <location evidence="1">Cell membrane</location>
        <topology evidence="1">Multi-pass membrane protein</topology>
    </subcellularLocation>
</comment>
<keyword evidence="3" id="KW-0547">Nucleotide-binding</keyword>
<evidence type="ECO:0000256" key="8">
    <source>
        <dbReference type="SAM" id="Phobius"/>
    </source>
</evidence>
<dbReference type="GO" id="GO:0015421">
    <property type="term" value="F:ABC-type oligopeptide transporter activity"/>
    <property type="evidence" value="ECO:0007669"/>
    <property type="project" value="TreeGrafter"/>
</dbReference>
<feature type="transmembrane region" description="Helical" evidence="8">
    <location>
        <begin position="301"/>
        <end position="322"/>
    </location>
</feature>
<protein>
    <submittedName>
        <fullName evidence="11">ATP-binding cassette domain-containing protein</fullName>
    </submittedName>
</protein>
<dbReference type="InterPro" id="IPR027417">
    <property type="entry name" value="P-loop_NTPase"/>
</dbReference>
<dbReference type="Gene3D" id="1.20.1560.10">
    <property type="entry name" value="ABC transporter type 1, transmembrane domain"/>
    <property type="match status" value="1"/>
</dbReference>
<dbReference type="PANTHER" id="PTHR43394">
    <property type="entry name" value="ATP-DEPENDENT PERMEASE MDL1, MITOCHONDRIAL"/>
    <property type="match status" value="1"/>
</dbReference>
<dbReference type="SMART" id="SM00382">
    <property type="entry name" value="AAA"/>
    <property type="match status" value="1"/>
</dbReference>
<evidence type="ECO:0000256" key="7">
    <source>
        <dbReference type="SAM" id="MobiDB-lite"/>
    </source>
</evidence>
<organism evidence="11 12">
    <name type="scientific">Micromonospora radicis</name>
    <dbReference type="NCBI Taxonomy" id="1894971"/>
    <lineage>
        <taxon>Bacteria</taxon>
        <taxon>Bacillati</taxon>
        <taxon>Actinomycetota</taxon>
        <taxon>Actinomycetes</taxon>
        <taxon>Micromonosporales</taxon>
        <taxon>Micromonosporaceae</taxon>
        <taxon>Micromonospora</taxon>
    </lineage>
</organism>
<feature type="domain" description="ABC transporter" evidence="9">
    <location>
        <begin position="421"/>
        <end position="664"/>
    </location>
</feature>
<feature type="compositionally biased region" description="Pro residues" evidence="7">
    <location>
        <begin position="405"/>
        <end position="416"/>
    </location>
</feature>
<proteinExistence type="predicted"/>
<accession>A0A418MZJ8</accession>
<dbReference type="InterPro" id="IPR039421">
    <property type="entry name" value="Type_1_exporter"/>
</dbReference>
<feature type="transmembrane region" description="Helical" evidence="8">
    <location>
        <begin position="191"/>
        <end position="219"/>
    </location>
</feature>
<keyword evidence="5 8" id="KW-1133">Transmembrane helix</keyword>
<evidence type="ECO:0000256" key="4">
    <source>
        <dbReference type="ARBA" id="ARBA00022840"/>
    </source>
</evidence>
<evidence type="ECO:0000259" key="9">
    <source>
        <dbReference type="PROSITE" id="PS50893"/>
    </source>
</evidence>
<evidence type="ECO:0000256" key="5">
    <source>
        <dbReference type="ARBA" id="ARBA00022989"/>
    </source>
</evidence>
<evidence type="ECO:0000256" key="2">
    <source>
        <dbReference type="ARBA" id="ARBA00022692"/>
    </source>
</evidence>
<keyword evidence="2 8" id="KW-0812">Transmembrane</keyword>
<dbReference type="InterPro" id="IPR036640">
    <property type="entry name" value="ABC1_TM_sf"/>
</dbReference>
<dbReference type="Gene3D" id="3.40.50.300">
    <property type="entry name" value="P-loop containing nucleotide triphosphate hydrolases"/>
    <property type="match status" value="1"/>
</dbReference>